<dbReference type="GO" id="GO:0015833">
    <property type="term" value="P:peptide transport"/>
    <property type="evidence" value="ECO:0007669"/>
    <property type="project" value="TreeGrafter"/>
</dbReference>
<dbReference type="PROSITE" id="PS51257">
    <property type="entry name" value="PROKAR_LIPOPROTEIN"/>
    <property type="match status" value="1"/>
</dbReference>
<dbReference type="Pfam" id="PF00496">
    <property type="entry name" value="SBP_bac_5"/>
    <property type="match status" value="1"/>
</dbReference>
<reference evidence="3" key="1">
    <citation type="submission" date="2021-01" db="EMBL/GenBank/DDBJ databases">
        <title>Whole genome shotgun sequence of Actinocatenispora rupis NBRC 107355.</title>
        <authorList>
            <person name="Komaki H."/>
            <person name="Tamura T."/>
        </authorList>
    </citation>
    <scope>NUCLEOTIDE SEQUENCE</scope>
    <source>
        <strain evidence="3">NBRC 107355</strain>
    </source>
</reference>
<feature type="chain" id="PRO_5039555871" evidence="1">
    <location>
        <begin position="32"/>
        <end position="562"/>
    </location>
</feature>
<dbReference type="RefSeq" id="WP_203654206.1">
    <property type="nucleotide sequence ID" value="NZ_BAAAZM010000010.1"/>
</dbReference>
<organism evidence="3 4">
    <name type="scientific">Actinocatenispora rupis</name>
    <dbReference type="NCBI Taxonomy" id="519421"/>
    <lineage>
        <taxon>Bacteria</taxon>
        <taxon>Bacillati</taxon>
        <taxon>Actinomycetota</taxon>
        <taxon>Actinomycetes</taxon>
        <taxon>Micromonosporales</taxon>
        <taxon>Micromonosporaceae</taxon>
        <taxon>Actinocatenispora</taxon>
    </lineage>
</organism>
<dbReference type="GO" id="GO:0042597">
    <property type="term" value="C:periplasmic space"/>
    <property type="evidence" value="ECO:0007669"/>
    <property type="project" value="UniProtKB-ARBA"/>
</dbReference>
<dbReference type="PANTHER" id="PTHR30290:SF83">
    <property type="entry name" value="ABC TRANSPORTER SUBSTRATE-BINDING PROTEIN"/>
    <property type="match status" value="1"/>
</dbReference>
<dbReference type="GO" id="GO:0043190">
    <property type="term" value="C:ATP-binding cassette (ABC) transporter complex"/>
    <property type="evidence" value="ECO:0007669"/>
    <property type="project" value="InterPro"/>
</dbReference>
<gene>
    <name evidence="3" type="ORF">Aru02nite_02900</name>
</gene>
<dbReference type="PIRSF" id="PIRSF002741">
    <property type="entry name" value="MppA"/>
    <property type="match status" value="1"/>
</dbReference>
<dbReference type="EMBL" id="BOMB01000001">
    <property type="protein sequence ID" value="GID09401.1"/>
    <property type="molecule type" value="Genomic_DNA"/>
</dbReference>
<name>A0A8J3IT31_9ACTN</name>
<evidence type="ECO:0000313" key="3">
    <source>
        <dbReference type="EMBL" id="GID09401.1"/>
    </source>
</evidence>
<keyword evidence="4" id="KW-1185">Reference proteome</keyword>
<dbReference type="AlphaFoldDB" id="A0A8J3IT31"/>
<dbReference type="PANTHER" id="PTHR30290">
    <property type="entry name" value="PERIPLASMIC BINDING COMPONENT OF ABC TRANSPORTER"/>
    <property type="match status" value="1"/>
</dbReference>
<dbReference type="Gene3D" id="3.40.190.10">
    <property type="entry name" value="Periplasmic binding protein-like II"/>
    <property type="match status" value="1"/>
</dbReference>
<protein>
    <submittedName>
        <fullName evidence="3">ABC transporter substrate-binding protein</fullName>
    </submittedName>
</protein>
<dbReference type="InterPro" id="IPR039424">
    <property type="entry name" value="SBP_5"/>
</dbReference>
<sequence length="562" mass="60619">MQKVSFTLRSVGSALLCLVVLGCAATGCSRAGNGAAAGGPHRGGTVYLLTESNGFTHLDPQLNYTTAALNVGRLVYRTLTAFRATARNPAGVLHPDLATDLGQASDGNRVWEFTLRPGTAWEDGQPVTCEQVRYGVERSFAPGSAGGPAYPRELLAGGDDYHGPADGDLSSVTCTGRTIRFELNQPCGDFGDVVAMPVFAPVRPDVDARGGYDERPMSDGPYVIAQRDDHQMVLTRNPYWRQETDPVRPAYPDRFVVRFGADPVVSTNDLVNDTGTARRSIQLDYNVPPNFVQQVINDPVLSRRTVSGLTGAIRYLAINTTRVRDLDCRRALGYALDKSAYRMVVGGFVAGEYATTMIPPGVPAHRAVDPYGNSSRTGGDTRRAAVLVETAGGCPTELTLDYQDVASYRQAALSILDSYQKIGIRVRLNPIPKSRFYDVVGRPSREHDLVLAAWVPDWPNGSSIIPALFDGRLLAQHRDGGNYNLAQLDDPRIDALIDQARTQHDPAVQNALWASVDAAVLARGAAIPILYERGLAMYGSDVRGAVMQSLYGEPDVLGLGVA</sequence>
<dbReference type="GO" id="GO:1904680">
    <property type="term" value="F:peptide transmembrane transporter activity"/>
    <property type="evidence" value="ECO:0007669"/>
    <property type="project" value="TreeGrafter"/>
</dbReference>
<feature type="domain" description="Solute-binding protein family 5" evidence="2">
    <location>
        <begin position="93"/>
        <end position="469"/>
    </location>
</feature>
<evidence type="ECO:0000259" key="2">
    <source>
        <dbReference type="Pfam" id="PF00496"/>
    </source>
</evidence>
<comment type="caution">
    <text evidence="3">The sequence shown here is derived from an EMBL/GenBank/DDBJ whole genome shotgun (WGS) entry which is preliminary data.</text>
</comment>
<proteinExistence type="predicted"/>
<accession>A0A8J3IT31</accession>
<feature type="signal peptide" evidence="1">
    <location>
        <begin position="1"/>
        <end position="31"/>
    </location>
</feature>
<dbReference type="Proteomes" id="UP000612808">
    <property type="component" value="Unassembled WGS sequence"/>
</dbReference>
<evidence type="ECO:0000256" key="1">
    <source>
        <dbReference type="SAM" id="SignalP"/>
    </source>
</evidence>
<dbReference type="SUPFAM" id="SSF53850">
    <property type="entry name" value="Periplasmic binding protein-like II"/>
    <property type="match status" value="1"/>
</dbReference>
<dbReference type="InterPro" id="IPR000914">
    <property type="entry name" value="SBP_5_dom"/>
</dbReference>
<evidence type="ECO:0000313" key="4">
    <source>
        <dbReference type="Proteomes" id="UP000612808"/>
    </source>
</evidence>
<dbReference type="Gene3D" id="3.10.105.10">
    <property type="entry name" value="Dipeptide-binding Protein, Domain 3"/>
    <property type="match status" value="1"/>
</dbReference>
<dbReference type="CDD" id="cd08506">
    <property type="entry name" value="PBP2_clavulanate_OppA2"/>
    <property type="match status" value="1"/>
</dbReference>
<dbReference type="InterPro" id="IPR030678">
    <property type="entry name" value="Peptide/Ni-bd"/>
</dbReference>
<keyword evidence="1" id="KW-0732">Signal</keyword>